<accession>A0A242JY97</accession>
<proteinExistence type="predicted"/>
<reference evidence="1 2" key="1">
    <citation type="submission" date="2017-05" db="EMBL/GenBank/DDBJ databases">
        <title>The Genome Sequence of Enterococcus sp. 10A9_DIV0425.</title>
        <authorList>
            <consortium name="The Broad Institute Genomics Platform"/>
            <consortium name="The Broad Institute Genomic Center for Infectious Diseases"/>
            <person name="Earl A."/>
            <person name="Manson A."/>
            <person name="Schwartman J."/>
            <person name="Gilmore M."/>
            <person name="Abouelleil A."/>
            <person name="Cao P."/>
            <person name="Chapman S."/>
            <person name="Cusick C."/>
            <person name="Shea T."/>
            <person name="Young S."/>
            <person name="Neafsey D."/>
            <person name="Nusbaum C."/>
            <person name="Birren B."/>
        </authorList>
    </citation>
    <scope>NUCLEOTIDE SEQUENCE [LARGE SCALE GENOMIC DNA]</scope>
    <source>
        <strain evidence="1 2">10A9_DIV0425</strain>
    </source>
</reference>
<dbReference type="RefSeq" id="WP_086284973.1">
    <property type="nucleotide sequence ID" value="NZ_NGMO01000003.1"/>
</dbReference>
<dbReference type="EMBL" id="NGMO01000003">
    <property type="protein sequence ID" value="OTP10202.1"/>
    <property type="molecule type" value="Genomic_DNA"/>
</dbReference>
<gene>
    <name evidence="1" type="ORF">A5844_001900</name>
</gene>
<sequence length="70" mass="8453">MEFFEVQKEQLKQAENLIKSDIIFTNEDFLKKDISKDFINDLIKGGVLEEVYYGVYIRTNSYVDDFWYVR</sequence>
<dbReference type="AlphaFoldDB" id="A0A242JY97"/>
<evidence type="ECO:0000313" key="1">
    <source>
        <dbReference type="EMBL" id="OTP10202.1"/>
    </source>
</evidence>
<protein>
    <submittedName>
        <fullName evidence="1">Uncharacterized protein</fullName>
    </submittedName>
</protein>
<keyword evidence="2" id="KW-1185">Reference proteome</keyword>
<name>A0A242JY97_9ENTE</name>
<evidence type="ECO:0000313" key="2">
    <source>
        <dbReference type="Proteomes" id="UP000194933"/>
    </source>
</evidence>
<organism evidence="1 2">
    <name type="scientific">Candidatus Enterococcus wittei</name>
    <dbReference type="NCBI Taxonomy" id="1987383"/>
    <lineage>
        <taxon>Bacteria</taxon>
        <taxon>Bacillati</taxon>
        <taxon>Bacillota</taxon>
        <taxon>Bacilli</taxon>
        <taxon>Lactobacillales</taxon>
        <taxon>Enterococcaceae</taxon>
        <taxon>Enterococcus</taxon>
    </lineage>
</organism>
<dbReference type="Proteomes" id="UP000194933">
    <property type="component" value="Unassembled WGS sequence"/>
</dbReference>
<dbReference type="STRING" id="1987383.A5844_001900"/>
<comment type="caution">
    <text evidence="1">The sequence shown here is derived from an EMBL/GenBank/DDBJ whole genome shotgun (WGS) entry which is preliminary data.</text>
</comment>